<evidence type="ECO:0000313" key="2">
    <source>
        <dbReference type="Proteomes" id="UP001060215"/>
    </source>
</evidence>
<reference evidence="1 2" key="1">
    <citation type="journal article" date="2022" name="Plant J.">
        <title>Chromosome-level genome of Camellia lanceoleosa provides a valuable resource for understanding genome evolution and self-incompatibility.</title>
        <authorList>
            <person name="Gong W."/>
            <person name="Xiao S."/>
            <person name="Wang L."/>
            <person name="Liao Z."/>
            <person name="Chang Y."/>
            <person name="Mo W."/>
            <person name="Hu G."/>
            <person name="Li W."/>
            <person name="Zhao G."/>
            <person name="Zhu H."/>
            <person name="Hu X."/>
            <person name="Ji K."/>
            <person name="Xiang X."/>
            <person name="Song Q."/>
            <person name="Yuan D."/>
            <person name="Jin S."/>
            <person name="Zhang L."/>
        </authorList>
    </citation>
    <scope>NUCLEOTIDE SEQUENCE [LARGE SCALE GENOMIC DNA]</scope>
    <source>
        <strain evidence="1">SQ_2022a</strain>
    </source>
</reference>
<organism evidence="1 2">
    <name type="scientific">Camellia lanceoleosa</name>
    <dbReference type="NCBI Taxonomy" id="1840588"/>
    <lineage>
        <taxon>Eukaryota</taxon>
        <taxon>Viridiplantae</taxon>
        <taxon>Streptophyta</taxon>
        <taxon>Embryophyta</taxon>
        <taxon>Tracheophyta</taxon>
        <taxon>Spermatophyta</taxon>
        <taxon>Magnoliopsida</taxon>
        <taxon>eudicotyledons</taxon>
        <taxon>Gunneridae</taxon>
        <taxon>Pentapetalae</taxon>
        <taxon>asterids</taxon>
        <taxon>Ericales</taxon>
        <taxon>Theaceae</taxon>
        <taxon>Camellia</taxon>
    </lineage>
</organism>
<comment type="caution">
    <text evidence="1">The sequence shown here is derived from an EMBL/GenBank/DDBJ whole genome shotgun (WGS) entry which is preliminary data.</text>
</comment>
<evidence type="ECO:0000313" key="1">
    <source>
        <dbReference type="EMBL" id="KAI7998853.1"/>
    </source>
</evidence>
<keyword evidence="2" id="KW-1185">Reference proteome</keyword>
<dbReference type="Proteomes" id="UP001060215">
    <property type="component" value="Chromosome 10"/>
</dbReference>
<protein>
    <submittedName>
        <fullName evidence="1">Uncharacterized protein</fullName>
    </submittedName>
</protein>
<name>A0ACC0GE07_9ERIC</name>
<gene>
    <name evidence="1" type="ORF">LOK49_LG10G01591</name>
</gene>
<sequence length="96" mass="10206">MDLDSGFLSLENFKAALSSIQRQPKVECLKGVNLEEVVPCVALSKNDSYVIAASGAVKHEDLAEQVKKLFTKLSSGPTITSELVAKGPAIFSGHTT</sequence>
<dbReference type="EMBL" id="CM045767">
    <property type="protein sequence ID" value="KAI7998853.1"/>
    <property type="molecule type" value="Genomic_DNA"/>
</dbReference>
<accession>A0ACC0GE07</accession>
<proteinExistence type="predicted"/>